<feature type="domain" description="TonB C-terminal" evidence="11">
    <location>
        <begin position="135"/>
        <end position="220"/>
    </location>
</feature>
<evidence type="ECO:0000256" key="9">
    <source>
        <dbReference type="ARBA" id="ARBA00023136"/>
    </source>
</evidence>
<dbReference type="InterPro" id="IPR003538">
    <property type="entry name" value="TonB"/>
</dbReference>
<proteinExistence type="inferred from homology"/>
<dbReference type="GO" id="GO:0055085">
    <property type="term" value="P:transmembrane transport"/>
    <property type="evidence" value="ECO:0007669"/>
    <property type="project" value="InterPro"/>
</dbReference>
<accession>D5V1S4</accession>
<dbReference type="PROSITE" id="PS52015">
    <property type="entry name" value="TONB_CTD"/>
    <property type="match status" value="1"/>
</dbReference>
<feature type="transmembrane region" description="Helical" evidence="10">
    <location>
        <begin position="7"/>
        <end position="29"/>
    </location>
</feature>
<keyword evidence="9 10" id="KW-0472">Membrane</keyword>
<name>D5V1S4_ARCNC</name>
<evidence type="ECO:0000259" key="11">
    <source>
        <dbReference type="PROSITE" id="PS52015"/>
    </source>
</evidence>
<dbReference type="PANTHER" id="PTHR33446">
    <property type="entry name" value="PROTEIN TONB-RELATED"/>
    <property type="match status" value="1"/>
</dbReference>
<dbReference type="HOGENOM" id="CLU_1253800_0_0_7"/>
<dbReference type="GO" id="GO:0098797">
    <property type="term" value="C:plasma membrane protein complex"/>
    <property type="evidence" value="ECO:0007669"/>
    <property type="project" value="TreeGrafter"/>
</dbReference>
<evidence type="ECO:0000313" key="13">
    <source>
        <dbReference type="Proteomes" id="UP000000939"/>
    </source>
</evidence>
<dbReference type="Proteomes" id="UP000000939">
    <property type="component" value="Chromosome"/>
</dbReference>
<sequence length="220" mass="25955" precursor="true">MLNFKRYFYSFFLTSFLYGLVFTGVLYSYDSLVIKNKIKEKTINLNFVSLVEQEKIVKKEPFVKQEPPKKEVEQKKISKKIIKKKVLKKQTIKKVDKKKIITKKPEKKVKEVVKKEQEFIQKSVKKTYEQDFLNENLKKIVILIQKNIKYPKRAKRLNIQGKVMVKFKILTNGEIREIESISGHSLLIKSSIEAIEKASKEFPKVKKEIVIKVPIQYTLT</sequence>
<dbReference type="SUPFAM" id="SSF74653">
    <property type="entry name" value="TolA/TonB C-terminal domain"/>
    <property type="match status" value="1"/>
</dbReference>
<evidence type="ECO:0000256" key="10">
    <source>
        <dbReference type="SAM" id="Phobius"/>
    </source>
</evidence>
<keyword evidence="5" id="KW-0997">Cell inner membrane</keyword>
<evidence type="ECO:0000256" key="2">
    <source>
        <dbReference type="ARBA" id="ARBA00006555"/>
    </source>
</evidence>
<dbReference type="InterPro" id="IPR006260">
    <property type="entry name" value="TonB/TolA_C"/>
</dbReference>
<comment type="similarity">
    <text evidence="2">Belongs to the TonB family.</text>
</comment>
<keyword evidence="4" id="KW-1003">Cell membrane</keyword>
<keyword evidence="3" id="KW-0813">Transport</keyword>
<evidence type="ECO:0000313" key="12">
    <source>
        <dbReference type="EMBL" id="ADG93508.1"/>
    </source>
</evidence>
<comment type="subcellular location">
    <subcellularLocation>
        <location evidence="1">Cell inner membrane</location>
        <topology evidence="1">Single-pass membrane protein</topology>
        <orientation evidence="1">Periplasmic side</orientation>
    </subcellularLocation>
</comment>
<dbReference type="STRING" id="572480.Arnit_1854"/>
<evidence type="ECO:0000256" key="7">
    <source>
        <dbReference type="ARBA" id="ARBA00022927"/>
    </source>
</evidence>
<evidence type="ECO:0000256" key="4">
    <source>
        <dbReference type="ARBA" id="ARBA00022475"/>
    </source>
</evidence>
<dbReference type="EMBL" id="CP001999">
    <property type="protein sequence ID" value="ADG93508.1"/>
    <property type="molecule type" value="Genomic_DNA"/>
</dbReference>
<keyword evidence="8 10" id="KW-1133">Transmembrane helix</keyword>
<dbReference type="GO" id="GO:0015031">
    <property type="term" value="P:protein transport"/>
    <property type="evidence" value="ECO:0007669"/>
    <property type="project" value="UniProtKB-KW"/>
</dbReference>
<evidence type="ECO:0000256" key="6">
    <source>
        <dbReference type="ARBA" id="ARBA00022692"/>
    </source>
</evidence>
<dbReference type="GO" id="GO:0031992">
    <property type="term" value="F:energy transducer activity"/>
    <property type="evidence" value="ECO:0007669"/>
    <property type="project" value="InterPro"/>
</dbReference>
<evidence type="ECO:0000256" key="1">
    <source>
        <dbReference type="ARBA" id="ARBA00004383"/>
    </source>
</evidence>
<evidence type="ECO:0000256" key="5">
    <source>
        <dbReference type="ARBA" id="ARBA00022519"/>
    </source>
</evidence>
<keyword evidence="13" id="KW-1185">Reference proteome</keyword>
<gene>
    <name evidence="12" type="ordered locus">Arnit_1854</name>
</gene>
<dbReference type="OrthoDB" id="5348636at2"/>
<dbReference type="GO" id="GO:0030288">
    <property type="term" value="C:outer membrane-bounded periplasmic space"/>
    <property type="evidence" value="ECO:0007669"/>
    <property type="project" value="InterPro"/>
</dbReference>
<dbReference type="PRINTS" id="PR01374">
    <property type="entry name" value="TONBPROTEIN"/>
</dbReference>
<evidence type="ECO:0000256" key="8">
    <source>
        <dbReference type="ARBA" id="ARBA00022989"/>
    </source>
</evidence>
<keyword evidence="7" id="KW-0653">Protein transport</keyword>
<protein>
    <submittedName>
        <fullName evidence="12">TonB family protein</fullName>
    </submittedName>
</protein>
<dbReference type="Gene3D" id="3.30.1150.10">
    <property type="match status" value="1"/>
</dbReference>
<dbReference type="RefSeq" id="WP_013135653.1">
    <property type="nucleotide sequence ID" value="NC_014166.1"/>
</dbReference>
<dbReference type="NCBIfam" id="TIGR01352">
    <property type="entry name" value="tonB_Cterm"/>
    <property type="match status" value="1"/>
</dbReference>
<keyword evidence="6 10" id="KW-0812">Transmembrane</keyword>
<evidence type="ECO:0000256" key="3">
    <source>
        <dbReference type="ARBA" id="ARBA00022448"/>
    </source>
</evidence>
<dbReference type="KEGG" id="ant:Arnit_1854"/>
<organism evidence="12 13">
    <name type="scientific">Arcobacter nitrofigilis (strain ATCC 33309 / DSM 7299 / CCUG 15893 / LMG 7604 / NCTC 12251 / CI)</name>
    <name type="common">Campylobacter nitrofigilis</name>
    <dbReference type="NCBI Taxonomy" id="572480"/>
    <lineage>
        <taxon>Bacteria</taxon>
        <taxon>Pseudomonadati</taxon>
        <taxon>Campylobacterota</taxon>
        <taxon>Epsilonproteobacteria</taxon>
        <taxon>Campylobacterales</taxon>
        <taxon>Arcobacteraceae</taxon>
        <taxon>Arcobacter</taxon>
    </lineage>
</organism>
<dbReference type="Pfam" id="PF03544">
    <property type="entry name" value="TonB_C"/>
    <property type="match status" value="1"/>
</dbReference>
<reference evidence="12 13" key="1">
    <citation type="journal article" date="2010" name="Stand. Genomic Sci.">
        <title>Complete genome sequence of Arcobacter nitrofigilis type strain (CI).</title>
        <authorList>
            <person name="Pati A."/>
            <person name="Gronow S."/>
            <person name="Lapidus A."/>
            <person name="Copeland A."/>
            <person name="Glavina Del Rio T."/>
            <person name="Nolan M."/>
            <person name="Lucas S."/>
            <person name="Tice H."/>
            <person name="Cheng J.F."/>
            <person name="Han C."/>
            <person name="Chertkov O."/>
            <person name="Bruce D."/>
            <person name="Tapia R."/>
            <person name="Goodwin L."/>
            <person name="Pitluck S."/>
            <person name="Liolios K."/>
            <person name="Ivanova N."/>
            <person name="Mavromatis K."/>
            <person name="Chen A."/>
            <person name="Palaniappan K."/>
            <person name="Land M."/>
            <person name="Hauser L."/>
            <person name="Chang Y.J."/>
            <person name="Jeffries C.D."/>
            <person name="Detter J.C."/>
            <person name="Rohde M."/>
            <person name="Goker M."/>
            <person name="Bristow J."/>
            <person name="Eisen J.A."/>
            <person name="Markowitz V."/>
            <person name="Hugenholtz P."/>
            <person name="Klenk H.P."/>
            <person name="Kyrpides N.C."/>
        </authorList>
    </citation>
    <scope>NUCLEOTIDE SEQUENCE [LARGE SCALE GENOMIC DNA]</scope>
    <source>
        <strain evidence="13">ATCC 33309 / DSM 7299 / CCUG 15893 / LMG 7604 / NCTC 12251 / CI</strain>
    </source>
</reference>
<dbReference type="GO" id="GO:0015891">
    <property type="term" value="P:siderophore transport"/>
    <property type="evidence" value="ECO:0007669"/>
    <property type="project" value="InterPro"/>
</dbReference>
<dbReference type="PANTHER" id="PTHR33446:SF2">
    <property type="entry name" value="PROTEIN TONB"/>
    <property type="match status" value="1"/>
</dbReference>
<dbReference type="eggNOG" id="COG0810">
    <property type="taxonomic scope" value="Bacteria"/>
</dbReference>
<dbReference type="InterPro" id="IPR037682">
    <property type="entry name" value="TonB_C"/>
</dbReference>
<dbReference type="AlphaFoldDB" id="D5V1S4"/>
<dbReference type="InterPro" id="IPR051045">
    <property type="entry name" value="TonB-dependent_transducer"/>
</dbReference>